<dbReference type="AlphaFoldDB" id="A0A7R7IDB7"/>
<dbReference type="EMBL" id="AP024169">
    <property type="protein sequence ID" value="BCN30771.1"/>
    <property type="molecule type" value="Genomic_DNA"/>
</dbReference>
<organism evidence="1 2">
    <name type="scientific">Anaeromicropila herbilytica</name>
    <dbReference type="NCBI Taxonomy" id="2785025"/>
    <lineage>
        <taxon>Bacteria</taxon>
        <taxon>Bacillati</taxon>
        <taxon>Bacillota</taxon>
        <taxon>Clostridia</taxon>
        <taxon>Lachnospirales</taxon>
        <taxon>Lachnospiraceae</taxon>
        <taxon>Anaeromicropila</taxon>
    </lineage>
</organism>
<dbReference type="Proteomes" id="UP000595897">
    <property type="component" value="Chromosome"/>
</dbReference>
<reference evidence="1 2" key="1">
    <citation type="submission" date="2020-11" db="EMBL/GenBank/DDBJ databases">
        <title>Draft genome sequencing of a Lachnospiraceae strain isolated from anoxic soil subjected to BSD treatment.</title>
        <authorList>
            <person name="Uek A."/>
            <person name="Tonouchi A."/>
        </authorList>
    </citation>
    <scope>NUCLEOTIDE SEQUENCE [LARGE SCALE GENOMIC DNA]</scope>
    <source>
        <strain evidence="1 2">TB5</strain>
    </source>
</reference>
<dbReference type="KEGG" id="ahb:bsdtb5_20660"/>
<gene>
    <name evidence="1" type="ORF">bsdtb5_20660</name>
</gene>
<dbReference type="RefSeq" id="WP_271715966.1">
    <property type="nucleotide sequence ID" value="NZ_AP024169.1"/>
</dbReference>
<evidence type="ECO:0000313" key="1">
    <source>
        <dbReference type="EMBL" id="BCN30771.1"/>
    </source>
</evidence>
<keyword evidence="2" id="KW-1185">Reference proteome</keyword>
<name>A0A7R7IDB7_9FIRM</name>
<accession>A0A7R7IDB7</accession>
<sequence>MKLKLNNWVRVTVLLSFLALLLIIKPNTIKAAQSESKPNGITELKANTKYEYDLNGDGKTEEVLYKLTTNDDKYTVTLKLYINDKLCLTRTSHGFDYTINICDLNKDDNYLDLYGSARMESDCISDSFFTQYNGEKLINLIKFQPEKIYKKFNAARYSLGKIDGNGKFTLVTDTPIYSNAIGCYYCNVPYQIKDNKISKISANTYTLAKFSKDYTYKAKKSFSVYSTVGGKKVVYTVKKNDKVTFDQIYVTKAGKVYCRIINNKGIKGWIKSDQEGLFMNTPAWG</sequence>
<protein>
    <submittedName>
        <fullName evidence="1">Uncharacterized protein</fullName>
    </submittedName>
</protein>
<proteinExistence type="predicted"/>
<evidence type="ECO:0000313" key="2">
    <source>
        <dbReference type="Proteomes" id="UP000595897"/>
    </source>
</evidence>